<dbReference type="PROSITE" id="PS50106">
    <property type="entry name" value="PDZ"/>
    <property type="match status" value="1"/>
</dbReference>
<feature type="region of interest" description="Disordered" evidence="3">
    <location>
        <begin position="361"/>
        <end position="521"/>
    </location>
</feature>
<dbReference type="PROSITE" id="PS50003">
    <property type="entry name" value="PH_DOMAIN"/>
    <property type="match status" value="1"/>
</dbReference>
<evidence type="ECO:0000256" key="3">
    <source>
        <dbReference type="SAM" id="MobiDB-lite"/>
    </source>
</evidence>
<feature type="region of interest" description="Disordered" evidence="3">
    <location>
        <begin position="1114"/>
        <end position="1148"/>
    </location>
</feature>
<feature type="coiled-coil region" evidence="2">
    <location>
        <begin position="1253"/>
        <end position="1343"/>
    </location>
</feature>
<evidence type="ECO:0000313" key="8">
    <source>
        <dbReference type="Proteomes" id="UP000504624"/>
    </source>
</evidence>
<evidence type="ECO:0000259" key="6">
    <source>
        <dbReference type="PROSITE" id="PS50106"/>
    </source>
</evidence>
<keyword evidence="2" id="KW-0175">Coiled coil</keyword>
<dbReference type="PROSITE" id="PS50105">
    <property type="entry name" value="SAM_DOMAIN"/>
    <property type="match status" value="1"/>
</dbReference>
<dbReference type="InterPro" id="IPR001478">
    <property type="entry name" value="PDZ"/>
</dbReference>
<feature type="compositionally biased region" description="Basic and acidic residues" evidence="3">
    <location>
        <begin position="1138"/>
        <end position="1148"/>
    </location>
</feature>
<dbReference type="SMART" id="SM00454">
    <property type="entry name" value="SAM"/>
    <property type="match status" value="1"/>
</dbReference>
<feature type="compositionally biased region" description="Pro residues" evidence="3">
    <location>
        <begin position="210"/>
        <end position="227"/>
    </location>
</feature>
<proteinExistence type="inferred from homology"/>
<dbReference type="SMART" id="SM00233">
    <property type="entry name" value="PH"/>
    <property type="match status" value="1"/>
</dbReference>
<dbReference type="PROSITE" id="PS51290">
    <property type="entry name" value="CRIC"/>
    <property type="match status" value="1"/>
</dbReference>
<dbReference type="PANTHER" id="PTHR31075">
    <property type="entry name" value="CENTROSOMAL PROTEIN OF 85 KDA"/>
    <property type="match status" value="1"/>
</dbReference>
<feature type="domain" description="PDZ" evidence="6">
    <location>
        <begin position="272"/>
        <end position="356"/>
    </location>
</feature>
<dbReference type="Gene3D" id="2.30.29.30">
    <property type="entry name" value="Pleckstrin-homology domain (PH domain)/Phosphotyrosine-binding domain (PTB)"/>
    <property type="match status" value="1"/>
</dbReference>
<feature type="region of interest" description="Disordered" evidence="3">
    <location>
        <begin position="647"/>
        <end position="698"/>
    </location>
</feature>
<feature type="compositionally biased region" description="Acidic residues" evidence="3">
    <location>
        <begin position="414"/>
        <end position="424"/>
    </location>
</feature>
<feature type="domain" description="CRIC" evidence="7">
    <location>
        <begin position="78"/>
        <end position="167"/>
    </location>
</feature>
<evidence type="ECO:0000313" key="9">
    <source>
        <dbReference type="RefSeq" id="XP_017686565.1"/>
    </source>
</evidence>
<dbReference type="OrthoDB" id="5972981at2759"/>
<dbReference type="InterPro" id="IPR011993">
    <property type="entry name" value="PH-like_dom_sf"/>
</dbReference>
<feature type="compositionally biased region" description="Low complexity" evidence="3">
    <location>
        <begin position="452"/>
        <end position="463"/>
    </location>
</feature>
<keyword evidence="8" id="KW-1185">Reference proteome</keyword>
<dbReference type="CTD" id="64793"/>
<dbReference type="InterPro" id="IPR036034">
    <property type="entry name" value="PDZ_sf"/>
</dbReference>
<feature type="compositionally biased region" description="Low complexity" evidence="3">
    <location>
        <begin position="228"/>
        <end position="247"/>
    </location>
</feature>
<evidence type="ECO:0000259" key="7">
    <source>
        <dbReference type="PROSITE" id="PS51290"/>
    </source>
</evidence>
<dbReference type="InterPro" id="IPR001849">
    <property type="entry name" value="PH_domain"/>
</dbReference>
<dbReference type="InterPro" id="IPR013761">
    <property type="entry name" value="SAM/pointed_sf"/>
</dbReference>
<feature type="compositionally biased region" description="Acidic residues" evidence="3">
    <location>
        <begin position="647"/>
        <end position="661"/>
    </location>
</feature>
<dbReference type="SUPFAM" id="SSF47769">
    <property type="entry name" value="SAM/Pointed domain"/>
    <property type="match status" value="1"/>
</dbReference>
<dbReference type="RefSeq" id="XP_017686565.1">
    <property type="nucleotide sequence ID" value="XM_017831076.1"/>
</dbReference>
<organism evidence="8 9">
    <name type="scientific">Lepidothrix coronata</name>
    <name type="common">blue-crowned manakin</name>
    <dbReference type="NCBI Taxonomy" id="321398"/>
    <lineage>
        <taxon>Eukaryota</taxon>
        <taxon>Metazoa</taxon>
        <taxon>Chordata</taxon>
        <taxon>Craniata</taxon>
        <taxon>Vertebrata</taxon>
        <taxon>Euteleostomi</taxon>
        <taxon>Archelosauria</taxon>
        <taxon>Archosauria</taxon>
        <taxon>Dinosauria</taxon>
        <taxon>Saurischia</taxon>
        <taxon>Theropoda</taxon>
        <taxon>Coelurosauria</taxon>
        <taxon>Aves</taxon>
        <taxon>Neognathae</taxon>
        <taxon>Neoaves</taxon>
        <taxon>Telluraves</taxon>
        <taxon>Australaves</taxon>
        <taxon>Passeriformes</taxon>
        <taxon>Pipridae</taxon>
        <taxon>Lepidothrix</taxon>
    </lineage>
</organism>
<dbReference type="InterPro" id="IPR058190">
    <property type="entry name" value="CC4_CEP85"/>
</dbReference>
<dbReference type="GeneID" id="108505251"/>
<feature type="region of interest" description="Disordered" evidence="3">
    <location>
        <begin position="207"/>
        <end position="264"/>
    </location>
</feature>
<dbReference type="InterPro" id="IPR001660">
    <property type="entry name" value="SAM"/>
</dbReference>
<dbReference type="Pfam" id="PF24555">
    <property type="entry name" value="CC4_CEP85"/>
    <property type="match status" value="1"/>
</dbReference>
<feature type="compositionally biased region" description="Basic and acidic residues" evidence="3">
    <location>
        <begin position="1114"/>
        <end position="1130"/>
    </location>
</feature>
<dbReference type="InterPro" id="IPR040210">
    <property type="entry name" value="Cep85/Cep85L"/>
</dbReference>
<gene>
    <name evidence="9" type="primary">CEP85</name>
</gene>
<comment type="similarity">
    <text evidence="1">Belongs to the CNKSR family.</text>
</comment>
<protein>
    <submittedName>
        <fullName evidence="9">Centrosomal protein of 85 kDa isoform X1</fullName>
    </submittedName>
</protein>
<dbReference type="CDD" id="cd01260">
    <property type="entry name" value="PH_CNK_mammalian-like"/>
    <property type="match status" value="1"/>
</dbReference>
<dbReference type="Gene3D" id="1.10.150.50">
    <property type="entry name" value="Transcription Factor, Ets-1"/>
    <property type="match status" value="1"/>
</dbReference>
<evidence type="ECO:0000259" key="4">
    <source>
        <dbReference type="PROSITE" id="PS50003"/>
    </source>
</evidence>
<feature type="domain" description="SAM" evidence="5">
    <location>
        <begin position="7"/>
        <end position="70"/>
    </location>
</feature>
<feature type="region of interest" description="Disordered" evidence="3">
    <location>
        <begin position="787"/>
        <end position="817"/>
    </location>
</feature>
<dbReference type="PANTHER" id="PTHR31075:SF3">
    <property type="entry name" value="CENTROSOMAL PROTEIN OF 85 KDA"/>
    <property type="match status" value="1"/>
</dbReference>
<evidence type="ECO:0000259" key="5">
    <source>
        <dbReference type="PROSITE" id="PS50105"/>
    </source>
</evidence>
<dbReference type="Pfam" id="PF10534">
    <property type="entry name" value="CRIC_ras_sig"/>
    <property type="match status" value="1"/>
</dbReference>
<feature type="compositionally biased region" description="Basic and acidic residues" evidence="3">
    <location>
        <begin position="662"/>
        <end position="672"/>
    </location>
</feature>
<accession>A0A6J0IIH1</accession>
<name>A0A6J0IIH1_9PASS</name>
<reference evidence="9" key="1">
    <citation type="submission" date="2025-08" db="UniProtKB">
        <authorList>
            <consortium name="RefSeq"/>
        </authorList>
    </citation>
    <scope>IDENTIFICATION</scope>
</reference>
<dbReference type="SMART" id="SM00228">
    <property type="entry name" value="PDZ"/>
    <property type="match status" value="1"/>
</dbReference>
<dbReference type="Pfam" id="PF00169">
    <property type="entry name" value="PH"/>
    <property type="match status" value="1"/>
</dbReference>
<dbReference type="SUPFAM" id="SSF50156">
    <property type="entry name" value="PDZ domain-like"/>
    <property type="match status" value="1"/>
</dbReference>
<dbReference type="InterPro" id="IPR017874">
    <property type="entry name" value="CRIC_domain"/>
</dbReference>
<sequence length="1448" mass="158998">MEPVGSWGPAEVTAWLRGLDAAVQGYPFEAWELAGPDLLGLDVEVLEALGVWPLGHQELLLEAVEQLRELDAGLASTSLRTLTERLQELAQGIQSLVLGGLSAGDAPQLPSLTLLARVIDLVGAAKGLFSWLNRYLFSTLNDFSASQDIVLLCAQLGETLQADCPVAERDRQILRICQHIVGICESIVGCSPPALLDRRAVLQQVGLALPPGPRGSPPRSPSTPSLPPGLWQSPPTSPDSPTLPLSPWGSPPVSPDTSVPPSDPLTLITTPLGFEITSTSSCLHFVSATTSEVSEGLPLPVCHPHQALAAHGGHILPGDEIVQVNEQVVVGWTRINLEKKLLEKANEVTLVLKKIPLDLHGSPLSPRQQLPGAFSDAADSPGTRSGECPGSPVSLTSSVGADLDSGPDSAPDPVTDEEEEEDEQDLRLPRAAVEELPGLSGRGAAEEEWESGTPLDTPLDTPLGTPPGIPNSPGISAATRPRSTELSPTAAPTTGAGGAEPCQLPGEGSPQTGRRPKGVATRLSRRRVSCRDLGRVDCDGWLLKKKDHVGFMAQKWKRCWFVLKGHTLYWYNHPNDEKAAGLINVATYDLESTREQKKKYVFQLCHQKYKPFVFAAETLADLSMWVSRLITAKTKYTLAHQSVPDKEEDCYSETEAEDPDDESPRHGCDSPRKRLQNPADKAQLSPASGDQKSKFLETDWKTPTLSVKSQSRVSRCPSVADSGDGGIGTSCSDSTEDFCNSSNGSSFHPIKTQVTIPTAHVMPSTLGASPSKLCSAGDQGCSQHISKAAVPGSASEHSGLTRNGDFNTGKSSQVPPRDLLRLYGASGENGFEQPWPPAADPMRAEDPWKFDTPAMERTLNQSLFLDSLCADPQHRFQKLSPNPEAGKDHFKVLPESKQGAGPNGVCEPRDGTWPSGSRAMPTGLQANNFFSKPVVSPPSRAWVPEGCTLHPHKGVCELNAWKQQLDKVRLQVEQMQLQNGGTCPHSSMYSPSLPPPDPAQWINILNSNENLLKEKELLIDRQRQHISQLEQKVRESELQVHSALLGCPASYGDVYMLRMQELQRENTFLRAQFTEKTESLSKENIELERKLAAAEVDVKLARESLKEAVQKHAEELKKQEERVKGRDKHISNLKKKCQKESEQSRERQQRIETLERYLADLPTLEEHQKQSQKLKDSELKSTALQETVLALETELGDIQAALREQEMQLETQKHKEMELLSTVRSLQDKLQQCVKNAERGPTAQDGERKKMEHDSLKKECDCLKKIVDKKQKKMEQLSLQVKNLEEQVAQEEGTSQALKEEAMRRENALQQLRAAVKELSVQNQDLIEKNLTLQERLRQAELTAQPLPTDTARLTQELHGELAICLQDLQSVYSIVTQRAQGKDPNLSLLLGIHSVQHPVKEKEDLLSPDGLAKKVVEVKQLHKEVEELRTAISDRYAQDMGDNCITQ</sequence>
<evidence type="ECO:0000256" key="2">
    <source>
        <dbReference type="SAM" id="Coils"/>
    </source>
</evidence>
<feature type="domain" description="PH" evidence="4">
    <location>
        <begin position="535"/>
        <end position="634"/>
    </location>
</feature>
<dbReference type="GO" id="GO:0005813">
    <property type="term" value="C:centrosome"/>
    <property type="evidence" value="ECO:0007669"/>
    <property type="project" value="TreeGrafter"/>
</dbReference>
<dbReference type="Proteomes" id="UP000504624">
    <property type="component" value="Unplaced"/>
</dbReference>
<dbReference type="SUPFAM" id="SSF50729">
    <property type="entry name" value="PH domain-like"/>
    <property type="match status" value="1"/>
</dbReference>
<feature type="compositionally biased region" description="Polar residues" evidence="3">
    <location>
        <begin position="795"/>
        <end position="814"/>
    </location>
</feature>
<evidence type="ECO:0000256" key="1">
    <source>
        <dbReference type="ARBA" id="ARBA00009498"/>
    </source>
</evidence>